<reference evidence="9 10" key="1">
    <citation type="submission" date="2020-08" db="EMBL/GenBank/DDBJ databases">
        <title>Plant Genome Project.</title>
        <authorList>
            <person name="Zhang R.-G."/>
        </authorList>
    </citation>
    <scope>NUCLEOTIDE SEQUENCE [LARGE SCALE GENOMIC DNA]</scope>
    <source>
        <tissue evidence="9">Rhizome</tissue>
    </source>
</reference>
<dbReference type="PANTHER" id="PTHR46398">
    <property type="entry name" value="ALPHA/BETA-HYDROLASES SUPERFAMILY PROTEIN"/>
    <property type="match status" value="1"/>
</dbReference>
<dbReference type="Proteomes" id="UP000734854">
    <property type="component" value="Unassembled WGS sequence"/>
</dbReference>
<keyword evidence="10" id="KW-1185">Reference proteome</keyword>
<comment type="caution">
    <text evidence="9">The sequence shown here is derived from an EMBL/GenBank/DDBJ whole genome shotgun (WGS) entry which is preliminary data.</text>
</comment>
<dbReference type="GO" id="GO:0016042">
    <property type="term" value="P:lipid catabolic process"/>
    <property type="evidence" value="ECO:0007669"/>
    <property type="project" value="InterPro"/>
</dbReference>
<gene>
    <name evidence="9" type="ORF">ZIOFF_055561</name>
</gene>
<evidence type="ECO:0000256" key="1">
    <source>
        <dbReference type="ARBA" id="ARBA00004370"/>
    </source>
</evidence>
<protein>
    <recommendedName>
        <fullName evidence="8">Mono-/di-acylglycerol lipase N-terminal domain-containing protein</fullName>
    </recommendedName>
</protein>
<dbReference type="PANTHER" id="PTHR46398:SF4">
    <property type="entry name" value="ALPHA_BETA-HYDROLASES SUPERFAMILY PROTEIN"/>
    <property type="match status" value="1"/>
</dbReference>
<dbReference type="InterPro" id="IPR007749">
    <property type="entry name" value="DUF677"/>
</dbReference>
<evidence type="ECO:0000256" key="6">
    <source>
        <dbReference type="SAM" id="MobiDB-lite"/>
    </source>
</evidence>
<comment type="subcellular location">
    <subcellularLocation>
        <location evidence="1">Membrane</location>
    </subcellularLocation>
</comment>
<accession>A0A8J5KSD6</accession>
<dbReference type="EMBL" id="JACMSC010000015">
    <property type="protein sequence ID" value="KAG6486980.1"/>
    <property type="molecule type" value="Genomic_DNA"/>
</dbReference>
<dbReference type="AlphaFoldDB" id="A0A8J5KSD6"/>
<evidence type="ECO:0000256" key="5">
    <source>
        <dbReference type="ARBA" id="ARBA00023136"/>
    </source>
</evidence>
<dbReference type="GO" id="GO:0016020">
    <property type="term" value="C:membrane"/>
    <property type="evidence" value="ECO:0007669"/>
    <property type="project" value="UniProtKB-SubCell"/>
</dbReference>
<feature type="domain" description="Mono-/di-acylglycerol lipase N-terminal" evidence="8">
    <location>
        <begin position="318"/>
        <end position="375"/>
    </location>
</feature>
<keyword evidence="4 7" id="KW-1133">Transmembrane helix</keyword>
<name>A0A8J5KSD6_ZINOF</name>
<evidence type="ECO:0000313" key="9">
    <source>
        <dbReference type="EMBL" id="KAG6486980.1"/>
    </source>
</evidence>
<organism evidence="9 10">
    <name type="scientific">Zingiber officinale</name>
    <name type="common">Ginger</name>
    <name type="synonym">Amomum zingiber</name>
    <dbReference type="NCBI Taxonomy" id="94328"/>
    <lineage>
        <taxon>Eukaryota</taxon>
        <taxon>Viridiplantae</taxon>
        <taxon>Streptophyta</taxon>
        <taxon>Embryophyta</taxon>
        <taxon>Tracheophyta</taxon>
        <taxon>Spermatophyta</taxon>
        <taxon>Magnoliopsida</taxon>
        <taxon>Liliopsida</taxon>
        <taxon>Zingiberales</taxon>
        <taxon>Zingiberaceae</taxon>
        <taxon>Zingiber</taxon>
    </lineage>
</organism>
<dbReference type="Pfam" id="PF05055">
    <property type="entry name" value="DUF677"/>
    <property type="match status" value="1"/>
</dbReference>
<evidence type="ECO:0000256" key="7">
    <source>
        <dbReference type="SAM" id="Phobius"/>
    </source>
</evidence>
<evidence type="ECO:0000256" key="2">
    <source>
        <dbReference type="ARBA" id="ARBA00009074"/>
    </source>
</evidence>
<feature type="transmembrane region" description="Helical" evidence="7">
    <location>
        <begin position="134"/>
        <end position="158"/>
    </location>
</feature>
<dbReference type="Pfam" id="PF03893">
    <property type="entry name" value="Lipase3_N"/>
    <property type="match status" value="1"/>
</dbReference>
<evidence type="ECO:0000259" key="8">
    <source>
        <dbReference type="Pfam" id="PF03893"/>
    </source>
</evidence>
<evidence type="ECO:0000256" key="3">
    <source>
        <dbReference type="ARBA" id="ARBA00022692"/>
    </source>
</evidence>
<evidence type="ECO:0000256" key="4">
    <source>
        <dbReference type="ARBA" id="ARBA00022989"/>
    </source>
</evidence>
<keyword evidence="3 7" id="KW-0812">Transmembrane</keyword>
<keyword evidence="5 7" id="KW-0472">Membrane</keyword>
<dbReference type="InterPro" id="IPR005592">
    <property type="entry name" value="Mono/diacylglycerol_lipase_N"/>
</dbReference>
<evidence type="ECO:0000313" key="10">
    <source>
        <dbReference type="Proteomes" id="UP000734854"/>
    </source>
</evidence>
<proteinExistence type="inferred from homology"/>
<comment type="similarity">
    <text evidence="2">Belongs to the UPF0496 family.</text>
</comment>
<feature type="region of interest" description="Disordered" evidence="6">
    <location>
        <begin position="389"/>
        <end position="429"/>
    </location>
</feature>
<sequence>MAFCSATLRPNIALDFKKVIRRNLELKVIAESYNNTIMPSIKSELAAVVRWLDDLLCGVAIIRRISSHTFNKKKKKQRRKVNAYSKIFAELNKLMLFSSYHAPPDTLEETMALLRLQMDKISKRQRSMKRWRRVYTAVVMAVAVGMLMVSIGLAFAGAAPVAIAAATSGATAIKAVEPLVNAALEEKERKLKEEEEVVEMMREGERLLVHEFNGVRRLTEEIVNKYLNFAKHTKAGEKAAPEMVKMIDEIESDAMELKGKINLYSFKFGSPIDSEIDPISQYKVFIPGDTSSPKSLSPSAAPAAMQPMMSVACGIPILECVYCLACARWISKRCFHNAGHDSETWDLASVEEFEFVPRLCRYILANCEDDLENPRLGLPSDCPIAPTLGGAQKEVPGHLQPRAALPDPPRSPALRHGARCEGPKPSQGE</sequence>